<evidence type="ECO:0000313" key="1">
    <source>
        <dbReference type="EMBL" id="TSB39169.1"/>
    </source>
</evidence>
<dbReference type="EMBL" id="VKLS01000180">
    <property type="protein sequence ID" value="TSB39169.1"/>
    <property type="molecule type" value="Genomic_DNA"/>
</dbReference>
<comment type="caution">
    <text evidence="1">The sequence shown here is derived from an EMBL/GenBank/DDBJ whole genome shotgun (WGS) entry which is preliminary data.</text>
</comment>
<reference evidence="1 2" key="1">
    <citation type="submission" date="2019-07" db="EMBL/GenBank/DDBJ databases">
        <title>Draft genome for Streptomyces benahoarensis MZ03-48.</title>
        <authorList>
            <person name="Gonzalez-Pimentel J.L."/>
        </authorList>
    </citation>
    <scope>NUCLEOTIDE SEQUENCE [LARGE SCALE GENOMIC DNA]</scope>
    <source>
        <strain evidence="1 2">MZ03-48</strain>
    </source>
</reference>
<proteinExistence type="predicted"/>
<dbReference type="OrthoDB" id="4235442at2"/>
<organism evidence="1 2">
    <name type="scientific">Streptomyces benahoarensis</name>
    <dbReference type="NCBI Taxonomy" id="2595054"/>
    <lineage>
        <taxon>Bacteria</taxon>
        <taxon>Bacillati</taxon>
        <taxon>Actinomycetota</taxon>
        <taxon>Actinomycetes</taxon>
        <taxon>Kitasatosporales</taxon>
        <taxon>Streptomycetaceae</taxon>
        <taxon>Streptomyces</taxon>
    </lineage>
</organism>
<dbReference type="Proteomes" id="UP000320888">
    <property type="component" value="Unassembled WGS sequence"/>
</dbReference>
<dbReference type="AlphaFoldDB" id="A0A553ZCN1"/>
<sequence length="67" mass="7642">MKPITYAQPPVELSMLEWTEPQGEHGCDVCRALAGRREEARRQGDLSRVSDCNVEIRQHPHGRTSRV</sequence>
<evidence type="ECO:0000313" key="2">
    <source>
        <dbReference type="Proteomes" id="UP000320888"/>
    </source>
</evidence>
<gene>
    <name evidence="1" type="ORF">FNZ23_15860</name>
</gene>
<keyword evidence="2" id="KW-1185">Reference proteome</keyword>
<protein>
    <submittedName>
        <fullName evidence="1">Uncharacterized protein</fullName>
    </submittedName>
</protein>
<accession>A0A553ZCN1</accession>
<name>A0A553ZCN1_9ACTN</name>